<comment type="caution">
    <text evidence="6">The sequence shown here is derived from an EMBL/GenBank/DDBJ whole genome shotgun (WGS) entry which is preliminary data.</text>
</comment>
<dbReference type="Pfam" id="PF13564">
    <property type="entry name" value="DoxX_2"/>
    <property type="match status" value="1"/>
</dbReference>
<keyword evidence="7" id="KW-1185">Reference proteome</keyword>
<keyword evidence="4 5" id="KW-0472">Membrane</keyword>
<name>A0A931FY08_9ACTN</name>
<evidence type="ECO:0000256" key="3">
    <source>
        <dbReference type="ARBA" id="ARBA00022989"/>
    </source>
</evidence>
<dbReference type="AlphaFoldDB" id="A0A931FY08"/>
<dbReference type="GO" id="GO:0016020">
    <property type="term" value="C:membrane"/>
    <property type="evidence" value="ECO:0007669"/>
    <property type="project" value="UniProtKB-SubCell"/>
</dbReference>
<feature type="transmembrane region" description="Helical" evidence="5">
    <location>
        <begin position="49"/>
        <end position="67"/>
    </location>
</feature>
<evidence type="ECO:0000256" key="1">
    <source>
        <dbReference type="ARBA" id="ARBA00004141"/>
    </source>
</evidence>
<feature type="transmembrane region" description="Helical" evidence="5">
    <location>
        <begin position="73"/>
        <end position="93"/>
    </location>
</feature>
<gene>
    <name evidence="6" type="ORF">I4J89_21910</name>
</gene>
<keyword evidence="3 5" id="KW-1133">Transmembrane helix</keyword>
<proteinExistence type="predicted"/>
<organism evidence="6 7">
    <name type="scientific">Actinoplanes aureus</name>
    <dbReference type="NCBI Taxonomy" id="2792083"/>
    <lineage>
        <taxon>Bacteria</taxon>
        <taxon>Bacillati</taxon>
        <taxon>Actinomycetota</taxon>
        <taxon>Actinomycetes</taxon>
        <taxon>Micromonosporales</taxon>
        <taxon>Micromonosporaceae</taxon>
        <taxon>Actinoplanes</taxon>
    </lineage>
</organism>
<dbReference type="RefSeq" id="WP_196415892.1">
    <property type="nucleotide sequence ID" value="NZ_JADQTO010000010.1"/>
</dbReference>
<evidence type="ECO:0000256" key="2">
    <source>
        <dbReference type="ARBA" id="ARBA00022692"/>
    </source>
</evidence>
<evidence type="ECO:0000256" key="4">
    <source>
        <dbReference type="ARBA" id="ARBA00023136"/>
    </source>
</evidence>
<feature type="transmembrane region" description="Helical" evidence="5">
    <location>
        <begin position="105"/>
        <end position="123"/>
    </location>
</feature>
<dbReference type="Proteomes" id="UP000598146">
    <property type="component" value="Unassembled WGS sequence"/>
</dbReference>
<sequence>MDLNVWLWIVAGFLATILLISTSKIFVPREKIAAAGGHAAQWVLDFSPGALRAIGTLEILAAAGLILPAVLDIAPVLVPVTAVCVALLFACAAAMRLRRGERATIALDLVYLTLAVFVAWGRFGPESFTGLAS</sequence>
<dbReference type="InterPro" id="IPR032808">
    <property type="entry name" value="DoxX"/>
</dbReference>
<keyword evidence="2 5" id="KW-0812">Transmembrane</keyword>
<evidence type="ECO:0000256" key="5">
    <source>
        <dbReference type="SAM" id="Phobius"/>
    </source>
</evidence>
<feature type="transmembrane region" description="Helical" evidence="5">
    <location>
        <begin position="6"/>
        <end position="28"/>
    </location>
</feature>
<protein>
    <submittedName>
        <fullName evidence="6">DoxX family protein</fullName>
    </submittedName>
</protein>
<reference evidence="6" key="1">
    <citation type="submission" date="2020-11" db="EMBL/GenBank/DDBJ databases">
        <title>Isolation and identification of active actinomycetes.</title>
        <authorList>
            <person name="Sun X."/>
        </authorList>
    </citation>
    <scope>NUCLEOTIDE SEQUENCE</scope>
    <source>
        <strain evidence="6">NEAU-A11</strain>
    </source>
</reference>
<dbReference type="EMBL" id="JADQTO010000010">
    <property type="protein sequence ID" value="MBG0564103.1"/>
    <property type="molecule type" value="Genomic_DNA"/>
</dbReference>
<evidence type="ECO:0000313" key="7">
    <source>
        <dbReference type="Proteomes" id="UP000598146"/>
    </source>
</evidence>
<comment type="subcellular location">
    <subcellularLocation>
        <location evidence="1">Membrane</location>
        <topology evidence="1">Multi-pass membrane protein</topology>
    </subcellularLocation>
</comment>
<evidence type="ECO:0000313" key="6">
    <source>
        <dbReference type="EMBL" id="MBG0564103.1"/>
    </source>
</evidence>
<accession>A0A931FY08</accession>